<dbReference type="AlphaFoldDB" id="A0A1B6CSJ7"/>
<evidence type="ECO:0000313" key="2">
    <source>
        <dbReference type="EMBL" id="JAS16388.1"/>
    </source>
</evidence>
<reference evidence="2" key="1">
    <citation type="submission" date="2015-12" db="EMBL/GenBank/DDBJ databases">
        <title>De novo transcriptome assembly of four potential Pierce s Disease insect vectors from Arizona vineyards.</title>
        <authorList>
            <person name="Tassone E.E."/>
        </authorList>
    </citation>
    <scope>NUCLEOTIDE SEQUENCE</scope>
</reference>
<evidence type="ECO:0000256" key="1">
    <source>
        <dbReference type="SAM" id="MobiDB-lite"/>
    </source>
</evidence>
<accession>A0A1B6CSJ7</accession>
<feature type="non-terminal residue" evidence="2">
    <location>
        <position position="1"/>
    </location>
</feature>
<gene>
    <name evidence="2" type="ORF">g.6875</name>
</gene>
<organism evidence="2">
    <name type="scientific">Clastoptera arizonana</name>
    <name type="common">Arizona spittle bug</name>
    <dbReference type="NCBI Taxonomy" id="38151"/>
    <lineage>
        <taxon>Eukaryota</taxon>
        <taxon>Metazoa</taxon>
        <taxon>Ecdysozoa</taxon>
        <taxon>Arthropoda</taxon>
        <taxon>Hexapoda</taxon>
        <taxon>Insecta</taxon>
        <taxon>Pterygota</taxon>
        <taxon>Neoptera</taxon>
        <taxon>Paraneoptera</taxon>
        <taxon>Hemiptera</taxon>
        <taxon>Auchenorrhyncha</taxon>
        <taxon>Cercopoidea</taxon>
        <taxon>Clastopteridae</taxon>
        <taxon>Clastoptera</taxon>
    </lineage>
</organism>
<proteinExistence type="predicted"/>
<name>A0A1B6CSJ7_9HEMI</name>
<sequence>EQSFVWSNLPAMVLVRNLGIICIVLVSQSFCLPSQTYDGLQSFAASGSHSTVDGASGVDVPAVEQPIATGKRSSRAPRSVSLAVTQTVAESDETGLTDDDENEAKGRAYAGFEDGYANDEFGDMSWPSAEATIDLSVEDRSTGYGDDSGEWITRKTESSSNTVTVRKAVIEEVPGQEPVVKWVEATSTAQTEGTVCDGSGSSEAVKKCLEEGAKATSKAYSVAHSGEETLKEHSDDDSHMYVLH</sequence>
<feature type="region of interest" description="Disordered" evidence="1">
    <location>
        <begin position="217"/>
        <end position="244"/>
    </location>
</feature>
<protein>
    <submittedName>
        <fullName evidence="2">Uncharacterized protein</fullName>
    </submittedName>
</protein>
<dbReference type="EMBL" id="GEDC01020910">
    <property type="protein sequence ID" value="JAS16388.1"/>
    <property type="molecule type" value="Transcribed_RNA"/>
</dbReference>
<feature type="compositionally biased region" description="Basic and acidic residues" evidence="1">
    <location>
        <begin position="225"/>
        <end position="244"/>
    </location>
</feature>